<dbReference type="Gene3D" id="1.10.530.10">
    <property type="match status" value="1"/>
</dbReference>
<dbReference type="SUPFAM" id="SSF53955">
    <property type="entry name" value="Lysozyme-like"/>
    <property type="match status" value="1"/>
</dbReference>
<dbReference type="PANTHER" id="PTHR37423">
    <property type="entry name" value="SOLUBLE LYTIC MUREIN TRANSGLYCOSYLASE-RELATED"/>
    <property type="match status" value="1"/>
</dbReference>
<accession>A0A1G8PD32</accession>
<dbReference type="Pfam" id="PF01464">
    <property type="entry name" value="SLT"/>
    <property type="match status" value="1"/>
</dbReference>
<dbReference type="InterPro" id="IPR023346">
    <property type="entry name" value="Lysozyme-like_dom_sf"/>
</dbReference>
<evidence type="ECO:0000313" key="3">
    <source>
        <dbReference type="Proteomes" id="UP000183255"/>
    </source>
</evidence>
<protein>
    <submittedName>
        <fullName evidence="2">Soluble lytic murein transglycosylase</fullName>
    </submittedName>
</protein>
<evidence type="ECO:0000313" key="2">
    <source>
        <dbReference type="EMBL" id="SDI90481.1"/>
    </source>
</evidence>
<organism evidence="2 3">
    <name type="scientific">Proteiniclasticum ruminis</name>
    <dbReference type="NCBI Taxonomy" id="398199"/>
    <lineage>
        <taxon>Bacteria</taxon>
        <taxon>Bacillati</taxon>
        <taxon>Bacillota</taxon>
        <taxon>Clostridia</taxon>
        <taxon>Eubacteriales</taxon>
        <taxon>Clostridiaceae</taxon>
        <taxon>Proteiniclasticum</taxon>
    </lineage>
</organism>
<dbReference type="CDD" id="cd16896">
    <property type="entry name" value="LT_Slt70-like"/>
    <property type="match status" value="1"/>
</dbReference>
<evidence type="ECO:0000259" key="1">
    <source>
        <dbReference type="Pfam" id="PF01464"/>
    </source>
</evidence>
<dbReference type="RefSeq" id="WP_036909343.1">
    <property type="nucleotide sequence ID" value="NZ_FNDZ01000005.1"/>
</dbReference>
<reference evidence="2 3" key="1">
    <citation type="submission" date="2016-10" db="EMBL/GenBank/DDBJ databases">
        <authorList>
            <person name="de Groot N.N."/>
        </authorList>
    </citation>
    <scope>NUCLEOTIDE SEQUENCE [LARGE SCALE GENOMIC DNA]</scope>
    <source>
        <strain evidence="2 3">CGMCC 1.5058</strain>
    </source>
</reference>
<dbReference type="InterPro" id="IPR008258">
    <property type="entry name" value="Transglycosylase_SLT_dom_1"/>
</dbReference>
<sequence length="190" mass="22209">MKKRKKKKNKGGVIFFLLLLTGFLIFSGSVLYGRLFPLEYEEVIEKYAAEYEVDPYLVYGLIHTESRFQTYAISPAGAMGLMQITPETGEFIAKRLQMEDYEESMLYVPEVNIRMGIYYLSYLKESFPVKETRLAAYNAGPNRVKGWLNDSTVGSGEILHSIPFEETKNYVERVTFRETIYRILYFYRNF</sequence>
<dbReference type="EMBL" id="FNDZ01000005">
    <property type="protein sequence ID" value="SDI90481.1"/>
    <property type="molecule type" value="Genomic_DNA"/>
</dbReference>
<gene>
    <name evidence="2" type="ORF">SAMN05421804_10570</name>
</gene>
<feature type="domain" description="Transglycosylase SLT" evidence="1">
    <location>
        <begin position="43"/>
        <end position="150"/>
    </location>
</feature>
<proteinExistence type="predicted"/>
<dbReference type="PANTHER" id="PTHR37423:SF2">
    <property type="entry name" value="MEMBRANE-BOUND LYTIC MUREIN TRANSGLYCOSYLASE C"/>
    <property type="match status" value="1"/>
</dbReference>
<dbReference type="AlphaFoldDB" id="A0A1G8PD32"/>
<dbReference type="Proteomes" id="UP000183255">
    <property type="component" value="Unassembled WGS sequence"/>
</dbReference>
<name>A0A1G8PD32_9CLOT</name>